<dbReference type="EMBL" id="BTGD01000005">
    <property type="protein sequence ID" value="GMM55403.1"/>
    <property type="molecule type" value="Genomic_DNA"/>
</dbReference>
<dbReference type="InterPro" id="IPR037737">
    <property type="entry name" value="Srf1"/>
</dbReference>
<accession>A0AAV5RVX0</accession>
<dbReference type="Proteomes" id="UP001377567">
    <property type="component" value="Unassembled WGS sequence"/>
</dbReference>
<protein>
    <submittedName>
        <fullName evidence="3">Srf1 protein</fullName>
    </submittedName>
</protein>
<name>A0AAV5RVX0_MAUHU</name>
<organism evidence="3 4">
    <name type="scientific">Maudiozyma humilis</name>
    <name type="common">Sour dough yeast</name>
    <name type="synonym">Kazachstania humilis</name>
    <dbReference type="NCBI Taxonomy" id="51915"/>
    <lineage>
        <taxon>Eukaryota</taxon>
        <taxon>Fungi</taxon>
        <taxon>Dikarya</taxon>
        <taxon>Ascomycota</taxon>
        <taxon>Saccharomycotina</taxon>
        <taxon>Saccharomycetes</taxon>
        <taxon>Saccharomycetales</taxon>
        <taxon>Saccharomycetaceae</taxon>
        <taxon>Maudiozyma</taxon>
    </lineage>
</organism>
<sequence>MEELPEHRDAEPASSEETSPEAVALTPTKTQEEREKAAVSHAQYYVNNIMFMSEEERRLAHLNSYAFYPNTVPPFVLEEQFERARKVTTDEPSSAALPPESTAAQWEQFAHKIGSNVAYADDRRVNVRPSAGAMGARMSRAFTASSNVSMSTSASSLDEEEKARVRKEVLQDLSADWGGEERLKALYNLPMQTDFKFKTRKDRNEWVTYVSRAKEIYYGNGNGNGNKEPQQLRMGSDGSSRGNDLAAQSSTRNMHIDWLEDFNADKEKWRKLRDKKMKKWMPKLSRLLIENQYLPLTFRIIITILSVASLALAVRIFQNSDERIAAIDSKVPQQASTIMAICVNSIAVFYTIYIAADEFSGQPIGLRNPLSKLKLILLDLLFIIFSSANLALAFNTRYDREWVCTTDYTENGLYKYPRISYICRKQKALSSFLFVLLFMWVVVFIISIIRVVKKVSSNSSRN</sequence>
<dbReference type="PANTHER" id="PTHR36819:SF1">
    <property type="entry name" value="REGULATOR OF PHOSPHOLIPASE D SRF1"/>
    <property type="match status" value="1"/>
</dbReference>
<reference evidence="3 4" key="1">
    <citation type="journal article" date="2023" name="Elife">
        <title>Identification of key yeast species and microbe-microbe interactions impacting larval growth of Drosophila in the wild.</title>
        <authorList>
            <person name="Mure A."/>
            <person name="Sugiura Y."/>
            <person name="Maeda R."/>
            <person name="Honda K."/>
            <person name="Sakurai N."/>
            <person name="Takahashi Y."/>
            <person name="Watada M."/>
            <person name="Katoh T."/>
            <person name="Gotoh A."/>
            <person name="Gotoh Y."/>
            <person name="Taniguchi I."/>
            <person name="Nakamura K."/>
            <person name="Hayashi T."/>
            <person name="Katayama T."/>
            <person name="Uemura T."/>
            <person name="Hattori Y."/>
        </authorList>
    </citation>
    <scope>NUCLEOTIDE SEQUENCE [LARGE SCALE GENOMIC DNA]</scope>
    <source>
        <strain evidence="3 4">KH-74</strain>
    </source>
</reference>
<gene>
    <name evidence="3" type="ORF">DAKH74_020190</name>
</gene>
<feature type="compositionally biased region" description="Basic and acidic residues" evidence="1">
    <location>
        <begin position="1"/>
        <end position="11"/>
    </location>
</feature>
<evidence type="ECO:0000256" key="1">
    <source>
        <dbReference type="SAM" id="MobiDB-lite"/>
    </source>
</evidence>
<keyword evidence="2" id="KW-1133">Transmembrane helix</keyword>
<dbReference type="PANTHER" id="PTHR36819">
    <property type="entry name" value="REGULATOR OF PHOSPHOLIPASE D SRF1"/>
    <property type="match status" value="1"/>
</dbReference>
<dbReference type="GO" id="GO:0000324">
    <property type="term" value="C:fungal-type vacuole"/>
    <property type="evidence" value="ECO:0007669"/>
    <property type="project" value="TreeGrafter"/>
</dbReference>
<keyword evidence="2" id="KW-0472">Membrane</keyword>
<feature type="region of interest" description="Disordered" evidence="1">
    <location>
        <begin position="219"/>
        <end position="246"/>
    </location>
</feature>
<keyword evidence="4" id="KW-1185">Reference proteome</keyword>
<dbReference type="GO" id="GO:0071944">
    <property type="term" value="C:cell periphery"/>
    <property type="evidence" value="ECO:0007669"/>
    <property type="project" value="TreeGrafter"/>
</dbReference>
<keyword evidence="2" id="KW-0812">Transmembrane</keyword>
<proteinExistence type="predicted"/>
<feature type="transmembrane region" description="Helical" evidence="2">
    <location>
        <begin position="376"/>
        <end position="394"/>
    </location>
</feature>
<feature type="compositionally biased region" description="Low complexity" evidence="1">
    <location>
        <begin position="12"/>
        <end position="24"/>
    </location>
</feature>
<comment type="caution">
    <text evidence="3">The sequence shown here is derived from an EMBL/GenBank/DDBJ whole genome shotgun (WGS) entry which is preliminary data.</text>
</comment>
<evidence type="ECO:0000313" key="4">
    <source>
        <dbReference type="Proteomes" id="UP001377567"/>
    </source>
</evidence>
<feature type="region of interest" description="Disordered" evidence="1">
    <location>
        <begin position="1"/>
        <end position="34"/>
    </location>
</feature>
<feature type="compositionally biased region" description="Polar residues" evidence="1">
    <location>
        <begin position="237"/>
        <end position="246"/>
    </location>
</feature>
<evidence type="ECO:0000256" key="2">
    <source>
        <dbReference type="SAM" id="Phobius"/>
    </source>
</evidence>
<dbReference type="AlphaFoldDB" id="A0AAV5RVX0"/>
<evidence type="ECO:0000313" key="3">
    <source>
        <dbReference type="EMBL" id="GMM55403.1"/>
    </source>
</evidence>
<feature type="transmembrane region" description="Helical" evidence="2">
    <location>
        <begin position="296"/>
        <end position="317"/>
    </location>
</feature>
<feature type="transmembrane region" description="Helical" evidence="2">
    <location>
        <begin position="428"/>
        <end position="452"/>
    </location>
</feature>
<feature type="transmembrane region" description="Helical" evidence="2">
    <location>
        <begin position="338"/>
        <end position="356"/>
    </location>
</feature>